<protein>
    <recommendedName>
        <fullName evidence="4">Lipopolysaccharide kinase (Kdo/WaaP) family protein</fullName>
    </recommendedName>
</protein>
<keyword evidence="1" id="KW-0472">Membrane</keyword>
<comment type="caution">
    <text evidence="2">The sequence shown here is derived from an EMBL/GenBank/DDBJ whole genome shotgun (WGS) entry which is preliminary data.</text>
</comment>
<proteinExistence type="predicted"/>
<evidence type="ECO:0008006" key="4">
    <source>
        <dbReference type="Google" id="ProtNLM"/>
    </source>
</evidence>
<gene>
    <name evidence="2" type="ORF">CLV67_11350</name>
</gene>
<dbReference type="Gene3D" id="1.10.510.10">
    <property type="entry name" value="Transferase(Phosphotransferase) domain 1"/>
    <property type="match status" value="1"/>
</dbReference>
<evidence type="ECO:0000313" key="3">
    <source>
        <dbReference type="Proteomes" id="UP000239415"/>
    </source>
</evidence>
<keyword evidence="3" id="KW-1185">Reference proteome</keyword>
<dbReference type="Proteomes" id="UP000239415">
    <property type="component" value="Unassembled WGS sequence"/>
</dbReference>
<feature type="transmembrane region" description="Helical" evidence="1">
    <location>
        <begin position="80"/>
        <end position="99"/>
    </location>
</feature>
<keyword evidence="1" id="KW-1133">Transmembrane helix</keyword>
<feature type="transmembrane region" description="Helical" evidence="1">
    <location>
        <begin position="147"/>
        <end position="168"/>
    </location>
</feature>
<sequence>MIALVVTVLVVALAQLAGAPVRQASRRSWAEALAARGALRESRAGFRAWAALVRSARAPSRYREKRAIRREVARRARRAIVRRFGCDLLLLLGFAALVVGLGTASRLPVWDESGPVGDITPVLGVFTLLAVALLATDVRLNGRAEHVRAGGSALAGGAVRLVAVVAVLPLALRVGWVFAAAILAVSPTVTRVVERRRLRRALSRATVAQRTAEVIQEHQLVYLGDDCLPDVPVETVGPGEEVGRGANAVIMLARVASGPLNGHTELLYKRFATAVPAKVFASHRALLARPLATVGPELLDAGLSWPAATVTNGTEVLGVLINRVPPAFRTADGRARRGYVCLADDGYRESDRLLIARDVTAALTMLHDLGLVHSDLSWANIACADRGDRRAILIDCDGVLDVADRTSPQKTTLGWTVDGDHDPLTVERVRLARLIWRLALGDIGDDRPDGRRVAGWFTPRMRRAAARAEHTPPRARPARWWADQLSRV</sequence>
<evidence type="ECO:0000313" key="2">
    <source>
        <dbReference type="EMBL" id="PRX18217.1"/>
    </source>
</evidence>
<reference evidence="2 3" key="1">
    <citation type="submission" date="2018-03" db="EMBL/GenBank/DDBJ databases">
        <title>Genomic Encyclopedia of Archaeal and Bacterial Type Strains, Phase II (KMG-II): from individual species to whole genera.</title>
        <authorList>
            <person name="Goeker M."/>
        </authorList>
    </citation>
    <scope>NUCLEOTIDE SEQUENCE [LARGE SCALE GENOMIC DNA]</scope>
    <source>
        <strain evidence="2 3">DSM 43146</strain>
    </source>
</reference>
<organism evidence="2 3">
    <name type="scientific">Actinoplanes italicus</name>
    <dbReference type="NCBI Taxonomy" id="113567"/>
    <lineage>
        <taxon>Bacteria</taxon>
        <taxon>Bacillati</taxon>
        <taxon>Actinomycetota</taxon>
        <taxon>Actinomycetes</taxon>
        <taxon>Micromonosporales</taxon>
        <taxon>Micromonosporaceae</taxon>
        <taxon>Actinoplanes</taxon>
    </lineage>
</organism>
<accession>A0A2T0K5H0</accession>
<keyword evidence="1" id="KW-0812">Transmembrane</keyword>
<feature type="transmembrane region" description="Helical" evidence="1">
    <location>
        <begin position="174"/>
        <end position="193"/>
    </location>
</feature>
<dbReference type="SUPFAM" id="SSF56112">
    <property type="entry name" value="Protein kinase-like (PK-like)"/>
    <property type="match status" value="1"/>
</dbReference>
<dbReference type="InterPro" id="IPR011009">
    <property type="entry name" value="Kinase-like_dom_sf"/>
</dbReference>
<name>A0A2T0K5H0_9ACTN</name>
<dbReference type="EMBL" id="PVMZ01000013">
    <property type="protein sequence ID" value="PRX18217.1"/>
    <property type="molecule type" value="Genomic_DNA"/>
</dbReference>
<evidence type="ECO:0000256" key="1">
    <source>
        <dbReference type="SAM" id="Phobius"/>
    </source>
</evidence>
<feature type="transmembrane region" description="Helical" evidence="1">
    <location>
        <begin position="119"/>
        <end position="135"/>
    </location>
</feature>
<dbReference type="AlphaFoldDB" id="A0A2T0K5H0"/>